<dbReference type="InterPro" id="IPR013094">
    <property type="entry name" value="AB_hydrolase_3"/>
</dbReference>
<sequence length="287" mass="31413">MDINAFIARFDAGLKDIENGSPAVARQRYEQLCQTFAPPNPSGMTITDETWKSVALRHFIPASAQSGQVLYIHGGGFTLGSIDSHHGVAASLAEQLKRHVISISYCLAPEASYRNMLEGCLKVAKATKPIAVVGDSAGGRIAIDLAPLLHRSLLHRSLLHRSLLVGLIYPPVGKLNQQTLGADAPLLSRHDVLSLIPYCPWIGNHVDTFPPEMQIEVLSVEHDPLTAPLEKAVASWRDSGMQVGYRCAKNMVHAALHAHADLPEMQSAWQDFCQALNKRLTQNSSYW</sequence>
<accession>A0ABY6JKX0</accession>
<protein>
    <submittedName>
        <fullName evidence="4">Alpha/beta hydrolase</fullName>
    </submittedName>
</protein>
<keyword evidence="5" id="KW-1185">Reference proteome</keyword>
<evidence type="ECO:0000256" key="1">
    <source>
        <dbReference type="ARBA" id="ARBA00010515"/>
    </source>
</evidence>
<gene>
    <name evidence="4" type="ORF">K1Y77_10715</name>
</gene>
<reference evidence="4 5" key="1">
    <citation type="journal article" date="2022" name="Antonie Van Leeuwenhoek">
        <title>Whole genome sequencing of the halophilic Halomonas qaidamensis XH36, a novel species strain with high ectoine production.</title>
        <authorList>
            <person name="Zhang T."/>
            <person name="Cui T."/>
            <person name="Cao Y."/>
            <person name="Li Y."/>
            <person name="Li F."/>
            <person name="Zhu D."/>
            <person name="Xing J."/>
        </authorList>
    </citation>
    <scope>NUCLEOTIDE SEQUENCE [LARGE SCALE GENOMIC DNA]</scope>
    <source>
        <strain evidence="4 5">XH36</strain>
    </source>
</reference>
<dbReference type="PROSITE" id="PS01173">
    <property type="entry name" value="LIPASE_GDXG_HIS"/>
    <property type="match status" value="1"/>
</dbReference>
<evidence type="ECO:0000313" key="5">
    <source>
        <dbReference type="Proteomes" id="UP001163082"/>
    </source>
</evidence>
<dbReference type="Pfam" id="PF07859">
    <property type="entry name" value="Abhydrolase_3"/>
    <property type="match status" value="1"/>
</dbReference>
<dbReference type="InterPro" id="IPR050466">
    <property type="entry name" value="Carboxylest/Gibb_receptor"/>
</dbReference>
<dbReference type="RefSeq" id="WP_264428377.1">
    <property type="nucleotide sequence ID" value="NZ_CP080627.1"/>
</dbReference>
<name>A0ABY6JKX0_9GAMM</name>
<dbReference type="Proteomes" id="UP001163082">
    <property type="component" value="Chromosome"/>
</dbReference>
<evidence type="ECO:0000313" key="4">
    <source>
        <dbReference type="EMBL" id="UYV17967.1"/>
    </source>
</evidence>
<dbReference type="PANTHER" id="PTHR23024">
    <property type="entry name" value="ARYLACETAMIDE DEACETYLASE"/>
    <property type="match status" value="1"/>
</dbReference>
<dbReference type="InterPro" id="IPR029058">
    <property type="entry name" value="AB_hydrolase_fold"/>
</dbReference>
<dbReference type="GO" id="GO:0016787">
    <property type="term" value="F:hydrolase activity"/>
    <property type="evidence" value="ECO:0007669"/>
    <property type="project" value="UniProtKB-KW"/>
</dbReference>
<evidence type="ECO:0000256" key="2">
    <source>
        <dbReference type="ARBA" id="ARBA00022801"/>
    </source>
</evidence>
<keyword evidence="2 4" id="KW-0378">Hydrolase</keyword>
<evidence type="ECO:0000259" key="3">
    <source>
        <dbReference type="Pfam" id="PF07859"/>
    </source>
</evidence>
<dbReference type="Gene3D" id="3.40.50.1820">
    <property type="entry name" value="alpha/beta hydrolase"/>
    <property type="match status" value="1"/>
</dbReference>
<comment type="similarity">
    <text evidence="1">Belongs to the 'GDXG' lipolytic enzyme family.</text>
</comment>
<dbReference type="EMBL" id="CP080627">
    <property type="protein sequence ID" value="UYV17967.1"/>
    <property type="molecule type" value="Genomic_DNA"/>
</dbReference>
<feature type="domain" description="Alpha/beta hydrolase fold-3" evidence="3">
    <location>
        <begin position="69"/>
        <end position="255"/>
    </location>
</feature>
<proteinExistence type="inferred from homology"/>
<organism evidence="4 5">
    <name type="scientific">Halomonas qaidamensis</name>
    <dbReference type="NCBI Taxonomy" id="2866211"/>
    <lineage>
        <taxon>Bacteria</taxon>
        <taxon>Pseudomonadati</taxon>
        <taxon>Pseudomonadota</taxon>
        <taxon>Gammaproteobacteria</taxon>
        <taxon>Oceanospirillales</taxon>
        <taxon>Halomonadaceae</taxon>
        <taxon>Halomonas</taxon>
    </lineage>
</organism>
<dbReference type="PANTHER" id="PTHR23024:SF24">
    <property type="entry name" value="ALPHA_BETA HYDROLASE FOLD-3 DOMAIN-CONTAINING PROTEIN"/>
    <property type="match status" value="1"/>
</dbReference>
<dbReference type="InterPro" id="IPR002168">
    <property type="entry name" value="Lipase_GDXG_HIS_AS"/>
</dbReference>
<dbReference type="SUPFAM" id="SSF53474">
    <property type="entry name" value="alpha/beta-Hydrolases"/>
    <property type="match status" value="1"/>
</dbReference>